<dbReference type="InterPro" id="IPR025296">
    <property type="entry name" value="DUF4158"/>
</dbReference>
<gene>
    <name evidence="2" type="ORF">AU252_22495</name>
</gene>
<accession>A0A0U2XK58</accession>
<dbReference type="KEGG" id="psul:AU252_22495"/>
<dbReference type="EMBL" id="CP013747">
    <property type="protein sequence ID" value="ALV44130.1"/>
    <property type="molecule type" value="Genomic_DNA"/>
</dbReference>
<protein>
    <submittedName>
        <fullName evidence="2">Transposase</fullName>
    </submittedName>
</protein>
<sequence>MLERFFFLDDLDRELVAKRRGDHNRLGFGLQLVTVRHLGAFLDDPVDVPTAVVDFVAAQVGVADPSCVKRYVERKQTRFEHQWEIAEVYGFVTYASMETELLEWVDRQAWTSDAGPKTLFSRRWPGYAGAACCCRE</sequence>
<feature type="domain" description="DUF4158" evidence="1">
    <location>
        <begin position="2"/>
        <end position="121"/>
    </location>
</feature>
<dbReference type="Proteomes" id="UP000065151">
    <property type="component" value="Chromosome"/>
</dbReference>
<reference evidence="2 3" key="1">
    <citation type="submission" date="2015-12" db="EMBL/GenBank/DDBJ databases">
        <authorList>
            <person name="Shamseldin A."/>
            <person name="Moawad H."/>
            <person name="Abd El-Rahim W.M."/>
            <person name="Sadowsky M.J."/>
        </authorList>
    </citation>
    <scope>NUCLEOTIDE SEQUENCE [LARGE SCALE GENOMIC DNA]</scope>
    <source>
        <strain evidence="2 3">Ar51</strain>
    </source>
</reference>
<evidence type="ECO:0000313" key="3">
    <source>
        <dbReference type="Proteomes" id="UP000065151"/>
    </source>
</evidence>
<organism evidence="2">
    <name type="scientific">Pseudarthrobacter sulfonivorans</name>
    <dbReference type="NCBI Taxonomy" id="121292"/>
    <lineage>
        <taxon>Bacteria</taxon>
        <taxon>Bacillati</taxon>
        <taxon>Actinomycetota</taxon>
        <taxon>Actinomycetes</taxon>
        <taxon>Micrococcales</taxon>
        <taxon>Micrococcaceae</taxon>
        <taxon>Pseudarthrobacter</taxon>
    </lineage>
</organism>
<evidence type="ECO:0000313" key="2">
    <source>
        <dbReference type="EMBL" id="ALV44130.1"/>
    </source>
</evidence>
<proteinExistence type="predicted"/>
<evidence type="ECO:0000259" key="1">
    <source>
        <dbReference type="Pfam" id="PF13700"/>
    </source>
</evidence>
<dbReference type="STRING" id="121292.AU252_22495"/>
<dbReference type="AlphaFoldDB" id="A0A0U2XK58"/>
<name>A0A0U2XK58_9MICC</name>
<dbReference type="Pfam" id="PF13700">
    <property type="entry name" value="DUF4158"/>
    <property type="match status" value="1"/>
</dbReference>